<dbReference type="Proteomes" id="UP000682713">
    <property type="component" value="Unassembled WGS sequence"/>
</dbReference>
<organism evidence="1 2">
    <name type="scientific">Lederbergia citrisecunda</name>
    <dbReference type="NCBI Taxonomy" id="2833583"/>
    <lineage>
        <taxon>Bacteria</taxon>
        <taxon>Bacillati</taxon>
        <taxon>Bacillota</taxon>
        <taxon>Bacilli</taxon>
        <taxon>Bacillales</taxon>
        <taxon>Bacillaceae</taxon>
        <taxon>Lederbergia</taxon>
    </lineage>
</organism>
<name>A0A942YM82_9BACI</name>
<reference evidence="1 2" key="1">
    <citation type="submission" date="2021-05" db="EMBL/GenBank/DDBJ databases">
        <title>Novel Bacillus species.</title>
        <authorList>
            <person name="Liu G."/>
        </authorList>
    </citation>
    <scope>NUCLEOTIDE SEQUENCE [LARGE SCALE GENOMIC DNA]</scope>
    <source>
        <strain evidence="1 2">FJAT-49732</strain>
    </source>
</reference>
<keyword evidence="2" id="KW-1185">Reference proteome</keyword>
<protein>
    <submittedName>
        <fullName evidence="1">Uncharacterized protein</fullName>
    </submittedName>
</protein>
<gene>
    <name evidence="1" type="ORF">KHA93_12340</name>
</gene>
<accession>A0A942YM82</accession>
<sequence length="64" mass="7106">MMSIAVQGVSILVRVLPIAIQGVSILVRMMPIAVQGVSILVRMMSNCRSKGFKYRTIDVNCHSW</sequence>
<dbReference type="AlphaFoldDB" id="A0A942YM82"/>
<comment type="caution">
    <text evidence="1">The sequence shown here is derived from an EMBL/GenBank/DDBJ whole genome shotgun (WGS) entry which is preliminary data.</text>
</comment>
<proteinExistence type="predicted"/>
<dbReference type="RefSeq" id="WP_213111004.1">
    <property type="nucleotide sequence ID" value="NZ_JAGYPJ010000001.1"/>
</dbReference>
<evidence type="ECO:0000313" key="1">
    <source>
        <dbReference type="EMBL" id="MBS4200420.1"/>
    </source>
</evidence>
<evidence type="ECO:0000313" key="2">
    <source>
        <dbReference type="Proteomes" id="UP000682713"/>
    </source>
</evidence>
<dbReference type="EMBL" id="JAGYPJ010000001">
    <property type="protein sequence ID" value="MBS4200420.1"/>
    <property type="molecule type" value="Genomic_DNA"/>
</dbReference>